<dbReference type="InterPro" id="IPR000914">
    <property type="entry name" value="SBP_5_dom"/>
</dbReference>
<evidence type="ECO:0000313" key="7">
    <source>
        <dbReference type="EMBL" id="KYC72595.1"/>
    </source>
</evidence>
<dbReference type="CDD" id="cd08502">
    <property type="entry name" value="PBP2_NikA_DppA_OppA_like_16"/>
    <property type="match status" value="1"/>
</dbReference>
<evidence type="ECO:0000313" key="8">
    <source>
        <dbReference type="Proteomes" id="UP000075304"/>
    </source>
</evidence>
<feature type="domain" description="Solute-binding protein family 5" evidence="6">
    <location>
        <begin position="87"/>
        <end position="448"/>
    </location>
</feature>
<keyword evidence="3 5" id="KW-0732">Signal</keyword>
<proteinExistence type="inferred from homology"/>
<dbReference type="GO" id="GO:0043190">
    <property type="term" value="C:ATP-binding cassette (ABC) transporter complex"/>
    <property type="evidence" value="ECO:0007669"/>
    <property type="project" value="InterPro"/>
</dbReference>
<dbReference type="RefSeq" id="WP_061574342.1">
    <property type="nucleotide sequence ID" value="NZ_LQYI01000018.1"/>
</dbReference>
<dbReference type="PATRIC" id="fig|1398.25.peg.1418"/>
<dbReference type="InterPro" id="IPR023765">
    <property type="entry name" value="SBP_5_CS"/>
</dbReference>
<dbReference type="InterPro" id="IPR039424">
    <property type="entry name" value="SBP_5"/>
</dbReference>
<dbReference type="PANTHER" id="PTHR30290">
    <property type="entry name" value="PERIPLASMIC BINDING COMPONENT OF ABC TRANSPORTER"/>
    <property type="match status" value="1"/>
</dbReference>
<protein>
    <recommendedName>
        <fullName evidence="6">Solute-binding protein family 5 domain-containing protein</fullName>
    </recommendedName>
</protein>
<accession>A0A150KIG7</accession>
<organism evidence="7 8">
    <name type="scientific">Heyndrickxia coagulans</name>
    <name type="common">Weizmannia coagulans</name>
    <dbReference type="NCBI Taxonomy" id="1398"/>
    <lineage>
        <taxon>Bacteria</taxon>
        <taxon>Bacillati</taxon>
        <taxon>Bacillota</taxon>
        <taxon>Bacilli</taxon>
        <taxon>Bacillales</taxon>
        <taxon>Bacillaceae</taxon>
        <taxon>Heyndrickxia</taxon>
    </lineage>
</organism>
<feature type="compositionally biased region" description="Polar residues" evidence="4">
    <location>
        <begin position="27"/>
        <end position="38"/>
    </location>
</feature>
<dbReference type="Gene3D" id="3.10.105.10">
    <property type="entry name" value="Dipeptide-binding Protein, Domain 3"/>
    <property type="match status" value="1"/>
</dbReference>
<comment type="caution">
    <text evidence="7">The sequence shown here is derived from an EMBL/GenBank/DDBJ whole genome shotgun (WGS) entry which is preliminary data.</text>
</comment>
<comment type="subcellular location">
    <subcellularLocation>
        <location evidence="1">Cell membrane</location>
        <topology evidence="1">Lipid-anchor</topology>
    </subcellularLocation>
</comment>
<feature type="region of interest" description="Disordered" evidence="4">
    <location>
        <begin position="27"/>
        <end position="46"/>
    </location>
</feature>
<dbReference type="GO" id="GO:0015833">
    <property type="term" value="P:peptide transport"/>
    <property type="evidence" value="ECO:0007669"/>
    <property type="project" value="TreeGrafter"/>
</dbReference>
<evidence type="ECO:0000256" key="4">
    <source>
        <dbReference type="SAM" id="MobiDB-lite"/>
    </source>
</evidence>
<dbReference type="PROSITE" id="PS01040">
    <property type="entry name" value="SBP_BACTERIAL_5"/>
    <property type="match status" value="1"/>
</dbReference>
<dbReference type="AlphaFoldDB" id="A0A150KIG7"/>
<dbReference type="GO" id="GO:0042597">
    <property type="term" value="C:periplasmic space"/>
    <property type="evidence" value="ECO:0007669"/>
    <property type="project" value="UniProtKB-ARBA"/>
</dbReference>
<dbReference type="Gene3D" id="3.40.190.10">
    <property type="entry name" value="Periplasmic binding protein-like II"/>
    <property type="match status" value="1"/>
</dbReference>
<evidence type="ECO:0000256" key="5">
    <source>
        <dbReference type="SAM" id="SignalP"/>
    </source>
</evidence>
<feature type="chain" id="PRO_5038747995" description="Solute-binding protein family 5 domain-containing protein" evidence="5">
    <location>
        <begin position="21"/>
        <end position="529"/>
    </location>
</feature>
<evidence type="ECO:0000256" key="2">
    <source>
        <dbReference type="ARBA" id="ARBA00005695"/>
    </source>
</evidence>
<evidence type="ECO:0000259" key="6">
    <source>
        <dbReference type="Pfam" id="PF00496"/>
    </source>
</evidence>
<dbReference type="EMBL" id="LQYI01000018">
    <property type="protein sequence ID" value="KYC72595.1"/>
    <property type="molecule type" value="Genomic_DNA"/>
</dbReference>
<reference evidence="7 8" key="1">
    <citation type="submission" date="2016-01" db="EMBL/GenBank/DDBJ databases">
        <title>Genome Sequences of Twelve Sporeforming Bacillus Species Isolated from Foods.</title>
        <authorList>
            <person name="Berendsen E.M."/>
            <person name="Wells-Bennik M.H."/>
            <person name="Krawcyk A.O."/>
            <person name="De Jong A."/>
            <person name="Holsappel S."/>
            <person name="Eijlander R.T."/>
            <person name="Kuipers O.P."/>
        </authorList>
    </citation>
    <scope>NUCLEOTIDE SEQUENCE [LARGE SCALE GENOMIC DNA]</scope>
    <source>
        <strain evidence="7 8">B4099</strain>
    </source>
</reference>
<feature type="signal peptide" evidence="5">
    <location>
        <begin position="1"/>
        <end position="20"/>
    </location>
</feature>
<sequence>MRKKPIYFLLFMLVIVMALSGCSGKSATKSSNVPASNETSEKSGGILKIATQAQPDTLDPTVTTAEATAQPARLVFESLVTLDKNYKVAPQLAESYETSSDGRTVTFKLRKGVKFHNGKEMKADDVIASMQKWEKNASLTKSIMDGAKWEKKDDYTVKLVLKKPSSVAMTILADQTQLAAVMPKEIAESAGPTGAKKYVGTGPFKFSGWKKDQYLHFTKFKAYQPVNKPASGVAGKKEAKVKDIYWYFAPDPSTRSAGLISGQYDIALSVPYDAVKQIESTPGKKIQPYTYGMEILVFNKKQGLFKNVKDRQAVNDALDKKVVLQSAFTDKRFYKLEPGLFRPEQKALYSDAGKEVYNSKNLYKSKQLLQASGYKGETIKILTSRDYPHHYNAAIATQQQLEKIGMKVKLDVYDWATLLEHRENPGDYDIFFTGWDTGIVPHQYGFLDSRANWPGWTNDPKIDQLLDQISSAKTQDETKALIRELQQEFWQYLPVINLGTYKNVNACSDKVKGFKWFIGPVLWNVSIES</sequence>
<dbReference type="SUPFAM" id="SSF53850">
    <property type="entry name" value="Periplasmic binding protein-like II"/>
    <property type="match status" value="1"/>
</dbReference>
<evidence type="ECO:0000256" key="1">
    <source>
        <dbReference type="ARBA" id="ARBA00004193"/>
    </source>
</evidence>
<name>A0A150KIG7_HEYCO</name>
<comment type="similarity">
    <text evidence="2">Belongs to the bacterial solute-binding protein 5 family.</text>
</comment>
<dbReference type="PIRSF" id="PIRSF002741">
    <property type="entry name" value="MppA"/>
    <property type="match status" value="1"/>
</dbReference>
<dbReference type="InterPro" id="IPR030678">
    <property type="entry name" value="Peptide/Ni-bd"/>
</dbReference>
<dbReference type="PANTHER" id="PTHR30290:SF38">
    <property type="entry name" value="D,D-DIPEPTIDE-BINDING PERIPLASMIC PROTEIN DDPA-RELATED"/>
    <property type="match status" value="1"/>
</dbReference>
<gene>
    <name evidence="7" type="ORF">B4099_2701</name>
</gene>
<dbReference type="PROSITE" id="PS51257">
    <property type="entry name" value="PROKAR_LIPOPROTEIN"/>
    <property type="match status" value="1"/>
</dbReference>
<evidence type="ECO:0000256" key="3">
    <source>
        <dbReference type="ARBA" id="ARBA00022729"/>
    </source>
</evidence>
<dbReference type="Pfam" id="PF00496">
    <property type="entry name" value="SBP_bac_5"/>
    <property type="match status" value="1"/>
</dbReference>
<dbReference type="GO" id="GO:1904680">
    <property type="term" value="F:peptide transmembrane transporter activity"/>
    <property type="evidence" value="ECO:0007669"/>
    <property type="project" value="TreeGrafter"/>
</dbReference>
<dbReference type="Proteomes" id="UP000075304">
    <property type="component" value="Unassembled WGS sequence"/>
</dbReference>